<protein>
    <submittedName>
        <fullName evidence="2">Thioesterase family protein</fullName>
        <ecNumber evidence="2">3.1.2.-</ecNumber>
    </submittedName>
</protein>
<dbReference type="Pfam" id="PF13279">
    <property type="entry name" value="4HBT_2"/>
    <property type="match status" value="1"/>
</dbReference>
<evidence type="ECO:0000313" key="2">
    <source>
        <dbReference type="EMBL" id="XBV85847.1"/>
    </source>
</evidence>
<dbReference type="Gene3D" id="3.10.129.10">
    <property type="entry name" value="Hotdog Thioesterase"/>
    <property type="match status" value="2"/>
</dbReference>
<keyword evidence="1 2" id="KW-0378">Hydrolase</keyword>
<sequence length="163" mass="18098">MSNEPLLKPAPVPVQRPALSVPVQPVPSDVLNEYQISLTVREAELDELGHVNNVVYLRWIEDVARAHAEAVGAGFEEMVRLGTVAVVRKHTIHYHRPARLDEDINIHTCISGATGLRAIRTNRITHADTGDLVVDGQTEWVWVDPDSGRPKRPTAELLSKFGF</sequence>
<dbReference type="KEGG" id="dsc:ABOD76_05960"/>
<accession>A0AAU7UCD1</accession>
<evidence type="ECO:0000256" key="1">
    <source>
        <dbReference type="ARBA" id="ARBA00022801"/>
    </source>
</evidence>
<dbReference type="EC" id="3.1.2.-" evidence="2"/>
<dbReference type="CDD" id="cd00586">
    <property type="entry name" value="4HBT"/>
    <property type="match status" value="1"/>
</dbReference>
<dbReference type="RefSeq" id="WP_350243890.1">
    <property type="nucleotide sequence ID" value="NZ_CP158299.1"/>
</dbReference>
<dbReference type="PANTHER" id="PTHR31793:SF37">
    <property type="entry name" value="ACYL-COA THIOESTER HYDROLASE YBGC"/>
    <property type="match status" value="1"/>
</dbReference>
<dbReference type="PANTHER" id="PTHR31793">
    <property type="entry name" value="4-HYDROXYBENZOYL-COA THIOESTERASE FAMILY MEMBER"/>
    <property type="match status" value="1"/>
</dbReference>
<dbReference type="SUPFAM" id="SSF54637">
    <property type="entry name" value="Thioesterase/thiol ester dehydrase-isomerase"/>
    <property type="match status" value="1"/>
</dbReference>
<reference evidence="2" key="1">
    <citation type="submission" date="2024-06" db="EMBL/GenBank/DDBJ databases">
        <title>Draft Genome Sequence of Deinococcus sonorensis Type Strain KR-87, a Biofilm Producing Representative of the Genus Deinococcus.</title>
        <authorList>
            <person name="Boren L.S."/>
            <person name="Grosso R.A."/>
            <person name="Hugenberg-Cox A.N."/>
            <person name="Hill J.T.E."/>
            <person name="Albert C.M."/>
            <person name="Tuohy J.M."/>
        </authorList>
    </citation>
    <scope>NUCLEOTIDE SEQUENCE</scope>
    <source>
        <strain evidence="2">KR-87</strain>
    </source>
</reference>
<gene>
    <name evidence="2" type="ORF">ABOD76_05960</name>
</gene>
<dbReference type="AlphaFoldDB" id="A0AAU7UCD1"/>
<organism evidence="2">
    <name type="scientific">Deinococcus sonorensis KR-87</name>
    <dbReference type="NCBI Taxonomy" id="694439"/>
    <lineage>
        <taxon>Bacteria</taxon>
        <taxon>Thermotogati</taxon>
        <taxon>Deinococcota</taxon>
        <taxon>Deinococci</taxon>
        <taxon>Deinococcales</taxon>
        <taxon>Deinococcaceae</taxon>
        <taxon>Deinococcus</taxon>
    </lineage>
</organism>
<name>A0AAU7UCD1_9DEIO</name>
<dbReference type="GO" id="GO:0047617">
    <property type="term" value="F:fatty acyl-CoA hydrolase activity"/>
    <property type="evidence" value="ECO:0007669"/>
    <property type="project" value="TreeGrafter"/>
</dbReference>
<dbReference type="InterPro" id="IPR050563">
    <property type="entry name" value="4-hydroxybenzoyl-CoA_TE"/>
</dbReference>
<dbReference type="EMBL" id="CP158299">
    <property type="protein sequence ID" value="XBV85847.1"/>
    <property type="molecule type" value="Genomic_DNA"/>
</dbReference>
<dbReference type="InterPro" id="IPR029069">
    <property type="entry name" value="HotDog_dom_sf"/>
</dbReference>
<proteinExistence type="predicted"/>